<evidence type="ECO:0000256" key="1">
    <source>
        <dbReference type="SAM" id="MobiDB-lite"/>
    </source>
</evidence>
<organism evidence="2 3">
    <name type="scientific">Coprinellus micaceus</name>
    <name type="common">Glistening ink-cap mushroom</name>
    <name type="synonym">Coprinus micaceus</name>
    <dbReference type="NCBI Taxonomy" id="71717"/>
    <lineage>
        <taxon>Eukaryota</taxon>
        <taxon>Fungi</taxon>
        <taxon>Dikarya</taxon>
        <taxon>Basidiomycota</taxon>
        <taxon>Agaricomycotina</taxon>
        <taxon>Agaricomycetes</taxon>
        <taxon>Agaricomycetidae</taxon>
        <taxon>Agaricales</taxon>
        <taxon>Agaricineae</taxon>
        <taxon>Psathyrellaceae</taxon>
        <taxon>Coprinellus</taxon>
    </lineage>
</organism>
<gene>
    <name evidence="2" type="ORF">FA13DRAFT_1718181</name>
</gene>
<comment type="caution">
    <text evidence="2">The sequence shown here is derived from an EMBL/GenBank/DDBJ whole genome shotgun (WGS) entry which is preliminary data.</text>
</comment>
<dbReference type="AlphaFoldDB" id="A0A4Y7SG02"/>
<evidence type="ECO:0000313" key="2">
    <source>
        <dbReference type="EMBL" id="TEB20056.1"/>
    </source>
</evidence>
<proteinExistence type="predicted"/>
<reference evidence="2 3" key="1">
    <citation type="journal article" date="2019" name="Nat. Ecol. Evol.">
        <title>Megaphylogeny resolves global patterns of mushroom evolution.</title>
        <authorList>
            <person name="Varga T."/>
            <person name="Krizsan K."/>
            <person name="Foldi C."/>
            <person name="Dima B."/>
            <person name="Sanchez-Garcia M."/>
            <person name="Sanchez-Ramirez S."/>
            <person name="Szollosi G.J."/>
            <person name="Szarkandi J.G."/>
            <person name="Papp V."/>
            <person name="Albert L."/>
            <person name="Andreopoulos W."/>
            <person name="Angelini C."/>
            <person name="Antonin V."/>
            <person name="Barry K.W."/>
            <person name="Bougher N.L."/>
            <person name="Buchanan P."/>
            <person name="Buyck B."/>
            <person name="Bense V."/>
            <person name="Catcheside P."/>
            <person name="Chovatia M."/>
            <person name="Cooper J."/>
            <person name="Damon W."/>
            <person name="Desjardin D."/>
            <person name="Finy P."/>
            <person name="Geml J."/>
            <person name="Haridas S."/>
            <person name="Hughes K."/>
            <person name="Justo A."/>
            <person name="Karasinski D."/>
            <person name="Kautmanova I."/>
            <person name="Kiss B."/>
            <person name="Kocsube S."/>
            <person name="Kotiranta H."/>
            <person name="LaButti K.M."/>
            <person name="Lechner B.E."/>
            <person name="Liimatainen K."/>
            <person name="Lipzen A."/>
            <person name="Lukacs Z."/>
            <person name="Mihaltcheva S."/>
            <person name="Morgado L.N."/>
            <person name="Niskanen T."/>
            <person name="Noordeloos M.E."/>
            <person name="Ohm R.A."/>
            <person name="Ortiz-Santana B."/>
            <person name="Ovrebo C."/>
            <person name="Racz N."/>
            <person name="Riley R."/>
            <person name="Savchenko A."/>
            <person name="Shiryaev A."/>
            <person name="Soop K."/>
            <person name="Spirin V."/>
            <person name="Szebenyi C."/>
            <person name="Tomsovsky M."/>
            <person name="Tulloss R.E."/>
            <person name="Uehling J."/>
            <person name="Grigoriev I.V."/>
            <person name="Vagvolgyi C."/>
            <person name="Papp T."/>
            <person name="Martin F.M."/>
            <person name="Miettinen O."/>
            <person name="Hibbett D.S."/>
            <person name="Nagy L.G."/>
        </authorList>
    </citation>
    <scope>NUCLEOTIDE SEQUENCE [LARGE SCALE GENOMIC DNA]</scope>
    <source>
        <strain evidence="2 3">FP101781</strain>
    </source>
</reference>
<dbReference type="EMBL" id="QPFP01000158">
    <property type="protein sequence ID" value="TEB20056.1"/>
    <property type="molecule type" value="Genomic_DNA"/>
</dbReference>
<accession>A0A4Y7SG02</accession>
<protein>
    <submittedName>
        <fullName evidence="2">Uncharacterized protein</fullName>
    </submittedName>
</protein>
<evidence type="ECO:0000313" key="3">
    <source>
        <dbReference type="Proteomes" id="UP000298030"/>
    </source>
</evidence>
<feature type="region of interest" description="Disordered" evidence="1">
    <location>
        <begin position="154"/>
        <end position="184"/>
    </location>
</feature>
<name>A0A4Y7SG02_COPMI</name>
<dbReference type="Proteomes" id="UP000298030">
    <property type="component" value="Unassembled WGS sequence"/>
</dbReference>
<keyword evidence="3" id="KW-1185">Reference proteome</keyword>
<sequence>MDALTKRSQTFSLPLSFGYARIEHLKRILDEYYWRRRLKYSTCTLYPQRQLQSNPSYWAEIEFGKGASRSREIIRNSYREASLPTQVEKGVPQSTSAAVACTLAAQRNEGDLWQEDHRLKDTAYDLEKGRDKEKGNEPGELLCSGMGRVWSEFRKSDTGQGTGQESRGDAQGLETWRNEQVELK</sequence>